<dbReference type="OrthoDB" id="9808275at2"/>
<name>A0A098Y547_9ACTN</name>
<dbReference type="GO" id="GO:0016301">
    <property type="term" value="F:kinase activity"/>
    <property type="evidence" value="ECO:0007669"/>
    <property type="project" value="UniProtKB-KW"/>
</dbReference>
<protein>
    <submittedName>
        <fullName evidence="3">Carbohydrate kinase</fullName>
    </submittedName>
</protein>
<dbReference type="PANTHER" id="PTHR42742">
    <property type="entry name" value="TRANSCRIPTIONAL REPRESSOR MPRA"/>
    <property type="match status" value="1"/>
</dbReference>
<organism evidence="3 4">
    <name type="scientific">Modestobacter caceresii</name>
    <dbReference type="NCBI Taxonomy" id="1522368"/>
    <lineage>
        <taxon>Bacteria</taxon>
        <taxon>Bacillati</taxon>
        <taxon>Actinomycetota</taxon>
        <taxon>Actinomycetes</taxon>
        <taxon>Geodermatophilales</taxon>
        <taxon>Geodermatophilaceae</taxon>
        <taxon>Modestobacter</taxon>
    </lineage>
</organism>
<sequence>MSLSPISLPGNRPPDRFYAGGERIAAFRGVPWTGGNLPEDWIGATNTLHGEEELGLSVLPDGRVLRDAVQADPVAWLGAAHVARFGTDTKLLTKLLDAGQRLPVHVHPDTAFAAQHLGRAHGKTEAWVVLRGGSVHLGFARALPRAEVHRLVREQDVEPLLAAMHRIEVAPGDAVLVPARMPHAIGEGVFLVEVQEPEDLSILMEWRGFAIDGERDGHLGLGFDLALEAADLTACSTEQVGRLVRRAEGSGSVLPGQAAEFFRIDRIAAGAVLDPGFGVVVVTGGAGRLRASSGAQTMPVSAGQTVLVPHEAGELVLEADGGDVEALWCRPPAAG</sequence>
<evidence type="ECO:0000313" key="3">
    <source>
        <dbReference type="EMBL" id="KGH45998.1"/>
    </source>
</evidence>
<dbReference type="InterPro" id="IPR014710">
    <property type="entry name" value="RmlC-like_jellyroll"/>
</dbReference>
<keyword evidence="3" id="KW-0808">Transferase</keyword>
<keyword evidence="1" id="KW-0479">Metal-binding</keyword>
<dbReference type="STRING" id="1522368.IN07_14080"/>
<gene>
    <name evidence="3" type="ORF">IN07_14080</name>
</gene>
<dbReference type="EMBL" id="JPMX01000061">
    <property type="protein sequence ID" value="KGH45998.1"/>
    <property type="molecule type" value="Genomic_DNA"/>
</dbReference>
<comment type="caution">
    <text evidence="3">The sequence shown here is derived from an EMBL/GenBank/DDBJ whole genome shotgun (WGS) entry which is preliminary data.</text>
</comment>
<accession>A0A098Y547</accession>
<keyword evidence="4" id="KW-1185">Reference proteome</keyword>
<evidence type="ECO:0000313" key="4">
    <source>
        <dbReference type="Proteomes" id="UP000029713"/>
    </source>
</evidence>
<keyword evidence="2" id="KW-0862">Zinc</keyword>
<dbReference type="Proteomes" id="UP000029713">
    <property type="component" value="Unassembled WGS sequence"/>
</dbReference>
<dbReference type="Gene3D" id="2.60.120.10">
    <property type="entry name" value="Jelly Rolls"/>
    <property type="match status" value="1"/>
</dbReference>
<reference evidence="3 4" key="1">
    <citation type="submission" date="2014-07" db="EMBL/GenBank/DDBJ databases">
        <title>Biosystematic studies on Modestobacter strains isolated from extreme hyper-arid desert soil and from historic building.</title>
        <authorList>
            <person name="Bukarasam K."/>
            <person name="Bull A."/>
            <person name="Girard G."/>
            <person name="van Wezel G."/>
            <person name="Goodfellow M."/>
        </authorList>
    </citation>
    <scope>NUCLEOTIDE SEQUENCE [LARGE SCALE GENOMIC DNA]</scope>
    <source>
        <strain evidence="3 4">KNN45-2b</strain>
    </source>
</reference>
<proteinExistence type="predicted"/>
<dbReference type="CDD" id="cd07010">
    <property type="entry name" value="cupin_PMI_type_I_N_bac"/>
    <property type="match status" value="1"/>
</dbReference>
<dbReference type="PANTHER" id="PTHR42742:SF3">
    <property type="entry name" value="FRUCTOKINASE"/>
    <property type="match status" value="1"/>
</dbReference>
<dbReference type="GO" id="GO:0046872">
    <property type="term" value="F:metal ion binding"/>
    <property type="evidence" value="ECO:0007669"/>
    <property type="project" value="UniProtKB-KW"/>
</dbReference>
<dbReference type="InterPro" id="IPR011051">
    <property type="entry name" value="RmlC_Cupin_sf"/>
</dbReference>
<keyword evidence="3" id="KW-0418">Kinase</keyword>
<evidence type="ECO:0000256" key="1">
    <source>
        <dbReference type="ARBA" id="ARBA00022723"/>
    </source>
</evidence>
<dbReference type="InterPro" id="IPR051804">
    <property type="entry name" value="Carb_Metab_Reg_Kinase/Isom"/>
</dbReference>
<dbReference type="SUPFAM" id="SSF51182">
    <property type="entry name" value="RmlC-like cupins"/>
    <property type="match status" value="1"/>
</dbReference>
<dbReference type="RefSeq" id="WP_036336472.1">
    <property type="nucleotide sequence ID" value="NZ_JPMX01000061.1"/>
</dbReference>
<dbReference type="AlphaFoldDB" id="A0A098Y547"/>
<evidence type="ECO:0000256" key="2">
    <source>
        <dbReference type="ARBA" id="ARBA00022833"/>
    </source>
</evidence>